<evidence type="ECO:0000313" key="6">
    <source>
        <dbReference type="Proteomes" id="UP000464620"/>
    </source>
</evidence>
<evidence type="ECO:0000313" key="3">
    <source>
        <dbReference type="EMBL" id="QHN77860.1"/>
    </source>
</evidence>
<dbReference type="Proteomes" id="UP000289738">
    <property type="component" value="Chromosome B09"/>
</dbReference>
<dbReference type="InterPro" id="IPR040361">
    <property type="entry name" value="TPD1"/>
</dbReference>
<evidence type="ECO:0000313" key="4">
    <source>
        <dbReference type="EMBL" id="RYQ91364.1"/>
    </source>
</evidence>
<accession>A0A444XP57</accession>
<dbReference type="AlphaFoldDB" id="A0A444XP57"/>
<name>A0A444XP57_ARAHY</name>
<sequence>MAATVKMISILLFLSLVSQCHCQCSLNNLQIEQHKDGIWRHGKPEFTVTITNNCRCSLKNVILNCKDLETTADLGTTIPAILSVKGDQCIVNSGRPFKNALTFTYASDSPFPFIPVHSETVC</sequence>
<proteinExistence type="predicted"/>
<keyword evidence="5" id="KW-1185">Reference proteome</keyword>
<dbReference type="GO" id="GO:0001709">
    <property type="term" value="P:cell fate determination"/>
    <property type="evidence" value="ECO:0007669"/>
    <property type="project" value="TreeGrafter"/>
</dbReference>
<dbReference type="Proteomes" id="UP000464620">
    <property type="component" value="Chromosome B09"/>
</dbReference>
<evidence type="ECO:0000313" key="5">
    <source>
        <dbReference type="Proteomes" id="UP000289738"/>
    </source>
</evidence>
<keyword evidence="1 2" id="KW-0732">Signal</keyword>
<dbReference type="Gramene" id="arahy.Tifrunner.gnm2.ann2.Ah19g304400.1">
    <property type="protein sequence ID" value="arahy.Tifrunner.gnm2.ann2.Ah19g304400.1-CDS"/>
    <property type="gene ID" value="arahy.Tifrunner.gnm2.ann2.Ah19g304400"/>
</dbReference>
<dbReference type="Pfam" id="PF24068">
    <property type="entry name" value="TPD1_C"/>
    <property type="match status" value="1"/>
</dbReference>
<gene>
    <name evidence="4" type="ORF">Ahy_B09g097251</name>
    <name evidence="3" type="ORF">DS421_19g656500</name>
</gene>
<dbReference type="OrthoDB" id="603213at2759"/>
<reference evidence="3 6" key="2">
    <citation type="submission" date="2020-01" db="EMBL/GenBank/DDBJ databases">
        <title>Genome sequence of Arachis hypogaea, cultivar Shitouqi.</title>
        <authorList>
            <person name="Zhuang W."/>
            <person name="Chen H."/>
            <person name="Varshney R."/>
            <person name="Wang D."/>
            <person name="Ming R."/>
        </authorList>
    </citation>
    <scope>NUCLEOTIDE SEQUENCE [LARGE SCALE GENOMIC DNA]</scope>
    <source>
        <tissue evidence="3">Young leaf</tissue>
    </source>
</reference>
<evidence type="ECO:0000256" key="2">
    <source>
        <dbReference type="SAM" id="SignalP"/>
    </source>
</evidence>
<reference evidence="4 5" key="1">
    <citation type="submission" date="2019-01" db="EMBL/GenBank/DDBJ databases">
        <title>Sequencing of cultivated peanut Arachis hypogaea provides insights into genome evolution and oil improvement.</title>
        <authorList>
            <person name="Chen X."/>
        </authorList>
    </citation>
    <scope>NUCLEOTIDE SEQUENCE [LARGE SCALE GENOMIC DNA]</scope>
    <source>
        <strain evidence="5">cv. Fuhuasheng</strain>
        <strain evidence="4">GDAAS-fuhuasheng2018</strain>
        <tissue evidence="4">Leaves</tissue>
    </source>
</reference>
<feature type="signal peptide" evidence="2">
    <location>
        <begin position="1"/>
        <end position="22"/>
    </location>
</feature>
<protein>
    <submittedName>
        <fullName evidence="4">Uncharacterized protein</fullName>
    </submittedName>
</protein>
<dbReference type="EMBL" id="SDMP01000019">
    <property type="protein sequence ID" value="RYQ91364.1"/>
    <property type="molecule type" value="Genomic_DNA"/>
</dbReference>
<evidence type="ECO:0000256" key="1">
    <source>
        <dbReference type="ARBA" id="ARBA00022729"/>
    </source>
</evidence>
<dbReference type="EMBL" id="CP031001">
    <property type="protein sequence ID" value="QHN77860.1"/>
    <property type="molecule type" value="Genomic_DNA"/>
</dbReference>
<dbReference type="PANTHER" id="PTHR33184">
    <property type="entry name" value="PROTEIN TAPETUM DETERMINANT 1-LIKE-RELATED"/>
    <property type="match status" value="1"/>
</dbReference>
<dbReference type="STRING" id="3818.A0A444XP57"/>
<organism evidence="4 5">
    <name type="scientific">Arachis hypogaea</name>
    <name type="common">Peanut</name>
    <dbReference type="NCBI Taxonomy" id="3818"/>
    <lineage>
        <taxon>Eukaryota</taxon>
        <taxon>Viridiplantae</taxon>
        <taxon>Streptophyta</taxon>
        <taxon>Embryophyta</taxon>
        <taxon>Tracheophyta</taxon>
        <taxon>Spermatophyta</taxon>
        <taxon>Magnoliopsida</taxon>
        <taxon>eudicotyledons</taxon>
        <taxon>Gunneridae</taxon>
        <taxon>Pentapetalae</taxon>
        <taxon>rosids</taxon>
        <taxon>fabids</taxon>
        <taxon>Fabales</taxon>
        <taxon>Fabaceae</taxon>
        <taxon>Papilionoideae</taxon>
        <taxon>50 kb inversion clade</taxon>
        <taxon>dalbergioids sensu lato</taxon>
        <taxon>Dalbergieae</taxon>
        <taxon>Pterocarpus clade</taxon>
        <taxon>Arachis</taxon>
    </lineage>
</organism>
<dbReference type="PANTHER" id="PTHR33184:SF72">
    <property type="entry name" value="BETA-1,3-N-ACETYLGLUCOSAMINYLTRANSFERASE FAMILY PROTEIN"/>
    <property type="match status" value="1"/>
</dbReference>
<feature type="chain" id="PRO_5036353943" evidence="2">
    <location>
        <begin position="23"/>
        <end position="122"/>
    </location>
</feature>